<dbReference type="EMBL" id="CBWN010000192">
    <property type="protein sequence ID" value="CDL30394.1"/>
    <property type="molecule type" value="Genomic_DNA"/>
</dbReference>
<evidence type="ECO:0000313" key="3">
    <source>
        <dbReference type="Proteomes" id="UP000019199"/>
    </source>
</evidence>
<organism evidence="2 3">
    <name type="scientific">Escherichia coli ISC7</name>
    <dbReference type="NCBI Taxonomy" id="1432555"/>
    <lineage>
        <taxon>Bacteria</taxon>
        <taxon>Pseudomonadati</taxon>
        <taxon>Pseudomonadota</taxon>
        <taxon>Gammaproteobacteria</taxon>
        <taxon>Enterobacterales</taxon>
        <taxon>Enterobacteriaceae</taxon>
        <taxon>Escherichia</taxon>
    </lineage>
</organism>
<comment type="caution">
    <text evidence="2">The sequence shown here is derived from an EMBL/GenBank/DDBJ whole genome shotgun (WGS) entry which is preliminary data.</text>
</comment>
<proteinExistence type="predicted"/>
<dbReference type="Pfam" id="PF06956">
    <property type="entry name" value="RtcR"/>
    <property type="match status" value="1"/>
</dbReference>
<dbReference type="Proteomes" id="UP000019199">
    <property type="component" value="Unassembled WGS sequence"/>
</dbReference>
<reference evidence="2 3" key="1">
    <citation type="submission" date="2013-10" db="EMBL/GenBank/DDBJ databases">
        <title>Antibiotic resistance diversity of beta-lactamase producers in the General Hospital Vienna.</title>
        <authorList>
            <person name="Barisic I."/>
            <person name="Mitteregger D."/>
            <person name="Hirschl A.M."/>
            <person name="Noehammer C."/>
            <person name="Wiesinger-Mayr H."/>
        </authorList>
    </citation>
    <scope>NUCLEOTIDE SEQUENCE [LARGE SCALE GENOMIC DNA]</scope>
    <source>
        <strain evidence="2 3">ISC7</strain>
    </source>
</reference>
<feature type="domain" description="Regulator of RNA terminal phosphate cyclase" evidence="1">
    <location>
        <begin position="2"/>
        <end position="185"/>
    </location>
</feature>
<name>W1F7P2_ECOLX</name>
<evidence type="ECO:0000313" key="2">
    <source>
        <dbReference type="EMBL" id="CDL30394.1"/>
    </source>
</evidence>
<accession>W1F7P2</accession>
<sequence>MRKTVAFGFVGTVLDYAGRGSQRWSKWRPTLCLCQQESLVIDRLELLHDTRSRSLFETLKRDIASVSPETEVVGVEIELHNPWDFEEVYACLHDFARGYEFQPEKEDYLIHITTGTHVAQICWFLLAEARYLPARLIQSSPPRKKEQPRGAGEVTIIDLDLSRYNAIASRFAEERQQTLDFLKSGIATRNPHFNRMIEQIEKSGDQIPRADSA</sequence>
<protein>
    <submittedName>
        <fullName evidence="2">Transcriptional regulatory protein RtcR</fullName>
    </submittedName>
</protein>
<dbReference type="InterPro" id="IPR009715">
    <property type="entry name" value="RtcR"/>
</dbReference>
<evidence type="ECO:0000259" key="1">
    <source>
        <dbReference type="Pfam" id="PF06956"/>
    </source>
</evidence>
<dbReference type="AlphaFoldDB" id="W1F7P2"/>